<organism evidence="2 3">
    <name type="scientific">Marinactinospora rubrisoli</name>
    <dbReference type="NCBI Taxonomy" id="2715399"/>
    <lineage>
        <taxon>Bacteria</taxon>
        <taxon>Bacillati</taxon>
        <taxon>Actinomycetota</taxon>
        <taxon>Actinomycetes</taxon>
        <taxon>Streptosporangiales</taxon>
        <taxon>Nocardiopsidaceae</taxon>
        <taxon>Marinactinospora</taxon>
    </lineage>
</organism>
<keyword evidence="1" id="KW-1133">Transmembrane helix</keyword>
<feature type="transmembrane region" description="Helical" evidence="1">
    <location>
        <begin position="12"/>
        <end position="32"/>
    </location>
</feature>
<feature type="transmembrane region" description="Helical" evidence="1">
    <location>
        <begin position="79"/>
        <end position="99"/>
    </location>
</feature>
<accession>A0ABW2KDZ1</accession>
<feature type="transmembrane region" description="Helical" evidence="1">
    <location>
        <begin position="551"/>
        <end position="571"/>
    </location>
</feature>
<feature type="transmembrane region" description="Helical" evidence="1">
    <location>
        <begin position="328"/>
        <end position="347"/>
    </location>
</feature>
<feature type="transmembrane region" description="Helical" evidence="1">
    <location>
        <begin position="454"/>
        <end position="477"/>
    </location>
</feature>
<evidence type="ECO:0000313" key="3">
    <source>
        <dbReference type="Proteomes" id="UP001596540"/>
    </source>
</evidence>
<keyword evidence="1" id="KW-0472">Membrane</keyword>
<keyword evidence="1" id="KW-0812">Transmembrane</keyword>
<feature type="transmembrane region" description="Helical" evidence="1">
    <location>
        <begin position="155"/>
        <end position="174"/>
    </location>
</feature>
<feature type="transmembrane region" description="Helical" evidence="1">
    <location>
        <begin position="280"/>
        <end position="298"/>
    </location>
</feature>
<proteinExistence type="predicted"/>
<reference evidence="3" key="1">
    <citation type="journal article" date="2019" name="Int. J. Syst. Evol. Microbiol.">
        <title>The Global Catalogue of Microorganisms (GCM) 10K type strain sequencing project: providing services to taxonomists for standard genome sequencing and annotation.</title>
        <authorList>
            <consortium name="The Broad Institute Genomics Platform"/>
            <consortium name="The Broad Institute Genome Sequencing Center for Infectious Disease"/>
            <person name="Wu L."/>
            <person name="Ma J."/>
        </authorList>
    </citation>
    <scope>NUCLEOTIDE SEQUENCE [LARGE SCALE GENOMIC DNA]</scope>
    <source>
        <strain evidence="3">CGMCC 4.7382</strain>
    </source>
</reference>
<dbReference type="EMBL" id="JBHTBH010000003">
    <property type="protein sequence ID" value="MFC7327503.1"/>
    <property type="molecule type" value="Genomic_DNA"/>
</dbReference>
<feature type="transmembrane region" description="Helical" evidence="1">
    <location>
        <begin position="520"/>
        <end position="539"/>
    </location>
</feature>
<feature type="transmembrane region" description="Helical" evidence="1">
    <location>
        <begin position="489"/>
        <end position="508"/>
    </location>
</feature>
<comment type="caution">
    <text evidence="2">The sequence shown here is derived from an EMBL/GenBank/DDBJ whole genome shotgun (WGS) entry which is preliminary data.</text>
</comment>
<feature type="transmembrane region" description="Helical" evidence="1">
    <location>
        <begin position="304"/>
        <end position="321"/>
    </location>
</feature>
<evidence type="ECO:0000256" key="1">
    <source>
        <dbReference type="SAM" id="Phobius"/>
    </source>
</evidence>
<feature type="transmembrane region" description="Helical" evidence="1">
    <location>
        <begin position="180"/>
        <end position="200"/>
    </location>
</feature>
<gene>
    <name evidence="2" type="ORF">ACFQRF_07080</name>
</gene>
<dbReference type="RefSeq" id="WP_379869857.1">
    <property type="nucleotide sequence ID" value="NZ_JBHTBH010000003.1"/>
</dbReference>
<protein>
    <submittedName>
        <fullName evidence="2">Uncharacterized protein</fullName>
    </submittedName>
</protein>
<keyword evidence="3" id="KW-1185">Reference proteome</keyword>
<feature type="transmembrane region" description="Helical" evidence="1">
    <location>
        <begin position="359"/>
        <end position="381"/>
    </location>
</feature>
<evidence type="ECO:0000313" key="2">
    <source>
        <dbReference type="EMBL" id="MFC7327503.1"/>
    </source>
</evidence>
<sequence>MRLTPGRLLARLTVAPVVVLGAWLLVAFPLLVAGQFTPLAGAVLGLPAVAAAVAIVPRWVPDLPSHPGRVNGQERETPWWPVVAVVLITLAFAAVQILYHSEQIVIRRDPASYAQFTAWIAQHGSLPIPQQRDLIAGDDPALSYDSAAFYQVGDVIWPQFLAGMPLILSVGYWIGGLDGMLVTAPLIGALGVLTFAGLAARLIGPRWAPLAALALAVCLPEQWVSRSTYSEPAAQVLLVGALVLAYDALAYRGASVASERACGGASVASERPFVAARERWGVPHALAASAGLAFGLGLVVRIDALRDVLPVIAFAALLLLARRAQAVPLLAGLAAGLGYGLVAGFGLSRPYLEYLSDSLRPLLLICGLVVAAVALGTALLWRRGLPRLSGPRRAFVSNAAAVLVVLVMAGFAVRPLLYVQRGHGDDATGIFVGQVQQYEGLAVDPDRTYEEMTLYWVGWYVGLATVLLATLGAALLLRRVLRGRDPQWVLPLMLLVWTVAATLLRPAITPDHPWAARRLVVLVLPAFVLLAVWFLAYAVRWLRTHPVRPPTWLSGAVAAVGAAAVLVPTAVTAGGIMSYRMDVGTVADTASRCGGSVAADDAFGQLLRNVCGVFMTYRTGDGSVAGAERLCAAIPEDGSVLIVDAATNSKFAQLIRGMCGAPTAHVEPADPETVRRVAAEVRERGRTPVLAGDSHERLLGHLPEPVRVEHAFDVHTDQDPSTLMRPPAGPWAFNGDVWVAVVPADDAARADR</sequence>
<dbReference type="Proteomes" id="UP001596540">
    <property type="component" value="Unassembled WGS sequence"/>
</dbReference>
<feature type="transmembrane region" description="Helical" evidence="1">
    <location>
        <begin position="393"/>
        <end position="413"/>
    </location>
</feature>
<feature type="transmembrane region" description="Helical" evidence="1">
    <location>
        <begin position="39"/>
        <end position="59"/>
    </location>
</feature>
<name>A0ABW2KDZ1_9ACTN</name>